<dbReference type="EMBL" id="CAKKMG010000064">
    <property type="protein sequence ID" value="CAH0273057.1"/>
    <property type="molecule type" value="Genomic_DNA"/>
</dbReference>
<accession>A0A9W4L788</accession>
<feature type="transmembrane region" description="Helical" evidence="1">
    <location>
        <begin position="47"/>
        <end position="66"/>
    </location>
</feature>
<evidence type="ECO:0008006" key="4">
    <source>
        <dbReference type="Google" id="ProtNLM"/>
    </source>
</evidence>
<evidence type="ECO:0000313" key="3">
    <source>
        <dbReference type="Proteomes" id="UP000789326"/>
    </source>
</evidence>
<keyword evidence="1" id="KW-1133">Transmembrane helix</keyword>
<proteinExistence type="predicted"/>
<evidence type="ECO:0000256" key="1">
    <source>
        <dbReference type="SAM" id="Phobius"/>
    </source>
</evidence>
<keyword evidence="1" id="KW-0472">Membrane</keyword>
<feature type="transmembrane region" description="Helical" evidence="1">
    <location>
        <begin position="129"/>
        <end position="148"/>
    </location>
</feature>
<dbReference type="Proteomes" id="UP000789326">
    <property type="component" value="Unassembled WGS sequence"/>
</dbReference>
<sequence length="154" mass="17991">MSVFRNVFISVILLILFGWGMIAFYYASIDISEFFKDSKQTTMFELNLTPILAFVCIGVIVSFITNSKKKKKYWAKALLLPDEFKESDEREKQITSQACRASYISMIHAFPIITSLLLFYPFISETYPYYPIVIFLLLPLTQVVTYLISWKKNY</sequence>
<comment type="caution">
    <text evidence="2">The sequence shown here is derived from an EMBL/GenBank/DDBJ whole genome shotgun (WGS) entry which is preliminary data.</text>
</comment>
<evidence type="ECO:0000313" key="2">
    <source>
        <dbReference type="EMBL" id="CAH0273057.1"/>
    </source>
</evidence>
<feature type="transmembrane region" description="Helical" evidence="1">
    <location>
        <begin position="101"/>
        <end position="123"/>
    </location>
</feature>
<dbReference type="RefSeq" id="WP_230303102.1">
    <property type="nucleotide sequence ID" value="NZ_CAKKMG010000064.1"/>
</dbReference>
<name>A0A9W4L788_9BACI</name>
<reference evidence="2" key="1">
    <citation type="submission" date="2021-11" db="EMBL/GenBank/DDBJ databases">
        <authorList>
            <person name="Bulgarelli D."/>
        </authorList>
    </citation>
    <scope>NUCLEOTIDE SEQUENCE</scope>
    <source>
        <strain evidence="2">Bi133</strain>
    </source>
</reference>
<keyword evidence="1" id="KW-0812">Transmembrane</keyword>
<dbReference type="AlphaFoldDB" id="A0A9W4L788"/>
<organism evidence="2 3">
    <name type="scientific">Peribacillus simplex</name>
    <dbReference type="NCBI Taxonomy" id="1478"/>
    <lineage>
        <taxon>Bacteria</taxon>
        <taxon>Bacillati</taxon>
        <taxon>Bacillota</taxon>
        <taxon>Bacilli</taxon>
        <taxon>Bacillales</taxon>
        <taxon>Bacillaceae</taxon>
        <taxon>Peribacillus</taxon>
    </lineage>
</organism>
<protein>
    <recommendedName>
        <fullName evidence="4">DUF2178 domain-containing protein</fullName>
    </recommendedName>
</protein>
<feature type="transmembrane region" description="Helical" evidence="1">
    <location>
        <begin position="7"/>
        <end position="27"/>
    </location>
</feature>
<gene>
    <name evidence="2" type="ORF">SRABI133_03717</name>
</gene>